<dbReference type="Pfam" id="PF03787">
    <property type="entry name" value="RAMPs"/>
    <property type="match status" value="1"/>
</dbReference>
<dbReference type="EMBL" id="SJPH01000012">
    <property type="protein sequence ID" value="TWT40211.1"/>
    <property type="molecule type" value="Genomic_DNA"/>
</dbReference>
<feature type="domain" description="CRISPR type III-associated protein" evidence="7">
    <location>
        <begin position="13"/>
        <end position="249"/>
    </location>
</feature>
<dbReference type="RefSeq" id="WP_146575534.1">
    <property type="nucleotide sequence ID" value="NZ_SJPH01000012.1"/>
</dbReference>
<proteinExistence type="inferred from homology"/>
<dbReference type="AlphaFoldDB" id="A0A5C5VQY3"/>
<protein>
    <recommendedName>
        <fullName evidence="3">CRISPR system Cms protein Csm5</fullName>
    </recommendedName>
    <alternativeName>
        <fullName evidence="6">CRISPR type III A-associated protein Csm5</fullName>
    </alternativeName>
</protein>
<dbReference type="PANTHER" id="PTHR38007">
    <property type="entry name" value="CRISPR SYSTEM CMS PROTEIN CSM5"/>
    <property type="match status" value="1"/>
</dbReference>
<dbReference type="GO" id="GO:0051607">
    <property type="term" value="P:defense response to virus"/>
    <property type="evidence" value="ECO:0007669"/>
    <property type="project" value="UniProtKB-KW"/>
</dbReference>
<comment type="similarity">
    <text evidence="2">Belongs to the CRISPR-associated Csm5 family.</text>
</comment>
<evidence type="ECO:0000256" key="2">
    <source>
        <dbReference type="ARBA" id="ARBA00006680"/>
    </source>
</evidence>
<evidence type="ECO:0000256" key="3">
    <source>
        <dbReference type="ARBA" id="ARBA00016113"/>
    </source>
</evidence>
<evidence type="ECO:0000256" key="5">
    <source>
        <dbReference type="ARBA" id="ARBA00023118"/>
    </source>
</evidence>
<keyword evidence="4" id="KW-0694">RNA-binding</keyword>
<comment type="function">
    <text evidence="1">This subunit might be involved in maturation of a crRNA intermediate to its mature form.</text>
</comment>
<dbReference type="NCBIfam" id="TIGR01899">
    <property type="entry name" value="cas_TM1807_csm5"/>
    <property type="match status" value="1"/>
</dbReference>
<organism evidence="8 9">
    <name type="scientific">Botrimarina hoheduenensis</name>
    <dbReference type="NCBI Taxonomy" id="2528000"/>
    <lineage>
        <taxon>Bacteria</taxon>
        <taxon>Pseudomonadati</taxon>
        <taxon>Planctomycetota</taxon>
        <taxon>Planctomycetia</taxon>
        <taxon>Pirellulales</taxon>
        <taxon>Lacipirellulaceae</taxon>
        <taxon>Botrimarina</taxon>
    </lineage>
</organism>
<name>A0A5C5VQY3_9BACT</name>
<evidence type="ECO:0000313" key="9">
    <source>
        <dbReference type="Proteomes" id="UP000318995"/>
    </source>
</evidence>
<comment type="caution">
    <text evidence="8">The sequence shown here is derived from an EMBL/GenBank/DDBJ whole genome shotgun (WGS) entry which is preliminary data.</text>
</comment>
<reference evidence="8 9" key="1">
    <citation type="submission" date="2019-02" db="EMBL/GenBank/DDBJ databases">
        <title>Deep-cultivation of Planctomycetes and their phenomic and genomic characterization uncovers novel biology.</title>
        <authorList>
            <person name="Wiegand S."/>
            <person name="Jogler M."/>
            <person name="Boedeker C."/>
            <person name="Pinto D."/>
            <person name="Vollmers J."/>
            <person name="Rivas-Marin E."/>
            <person name="Kohn T."/>
            <person name="Peeters S.H."/>
            <person name="Heuer A."/>
            <person name="Rast P."/>
            <person name="Oberbeckmann S."/>
            <person name="Bunk B."/>
            <person name="Jeske O."/>
            <person name="Meyerdierks A."/>
            <person name="Storesund J.E."/>
            <person name="Kallscheuer N."/>
            <person name="Luecker S."/>
            <person name="Lage O.M."/>
            <person name="Pohl T."/>
            <person name="Merkel B.J."/>
            <person name="Hornburger P."/>
            <person name="Mueller R.-W."/>
            <person name="Bruemmer F."/>
            <person name="Labrenz M."/>
            <person name="Spormann A.M."/>
            <person name="Op Den Camp H."/>
            <person name="Overmann J."/>
            <person name="Amann R."/>
            <person name="Jetten M.S.M."/>
            <person name="Mascher T."/>
            <person name="Medema M.H."/>
            <person name="Devos D.P."/>
            <person name="Kaster A.-K."/>
            <person name="Ovreas L."/>
            <person name="Rohde M."/>
            <person name="Galperin M.Y."/>
            <person name="Jogler C."/>
        </authorList>
    </citation>
    <scope>NUCLEOTIDE SEQUENCE [LARGE SCALE GENOMIC DNA]</scope>
    <source>
        <strain evidence="8 9">Pla111</strain>
    </source>
</reference>
<keyword evidence="9" id="KW-1185">Reference proteome</keyword>
<dbReference type="InterPro" id="IPR005537">
    <property type="entry name" value="RAMP_III_fam"/>
</dbReference>
<evidence type="ECO:0000256" key="1">
    <source>
        <dbReference type="ARBA" id="ARBA00003088"/>
    </source>
</evidence>
<evidence type="ECO:0000259" key="7">
    <source>
        <dbReference type="Pfam" id="PF03787"/>
    </source>
</evidence>
<dbReference type="Proteomes" id="UP000318995">
    <property type="component" value="Unassembled WGS sequence"/>
</dbReference>
<evidence type="ECO:0000256" key="6">
    <source>
        <dbReference type="ARBA" id="ARBA00031720"/>
    </source>
</evidence>
<dbReference type="OrthoDB" id="24360at2"/>
<evidence type="ECO:0000256" key="4">
    <source>
        <dbReference type="ARBA" id="ARBA00022884"/>
    </source>
</evidence>
<dbReference type="InterPro" id="IPR010173">
    <property type="entry name" value="CRISPR-assoc_Csm5"/>
</dbReference>
<sequence>MNGYPSLSYPIQLTPLTPVHIGSGELMSAIDYRYLDDEAGGGPRLAALDLDRFFGEQNLRAFLESIFGAAPPRITEAPALANYPKTQAGRAQWALDNVAYKKQSATGTASAHPVDQLLAGDGLAEWLSEHLPAEYLRPPIFVESQSADDLRQALQDSARGEIHLLPRNTATGTPYLPGSSLKGALRTPIVAQALQGTTNHHQLQEAQQREKGRSRVSQRFEAAALGHANQHGAPDLLRDPFRQVRLSDLTCKQLRTEVRRLQIVRRMGSTCGDSDPSKIHLWRECYVGMLEGHQPVWRGELRLAPHLADPRVTPMQRHRLPRLIDRQALLDACNEFYRPLLVEELARFRCDPDVAEGLQATAASLTDQQCLIRLGRHSHFECVTVGSRWSEPYSNRGAGNTRTYAGGTVPLGWCVLQIGR</sequence>
<gene>
    <name evidence="8" type="ORF">Pla111_33420</name>
</gene>
<accession>A0A5C5VQY3</accession>
<keyword evidence="5" id="KW-0051">Antiviral defense</keyword>
<dbReference type="GO" id="GO:0003723">
    <property type="term" value="F:RNA binding"/>
    <property type="evidence" value="ECO:0007669"/>
    <property type="project" value="UniProtKB-KW"/>
</dbReference>
<evidence type="ECO:0000313" key="8">
    <source>
        <dbReference type="EMBL" id="TWT40211.1"/>
    </source>
</evidence>
<dbReference type="PANTHER" id="PTHR38007:SF1">
    <property type="entry name" value="CRISPR SYSTEM CMS PROTEIN CSM5"/>
    <property type="match status" value="1"/>
</dbReference>